<reference evidence="2" key="1">
    <citation type="submission" date="2014-09" db="EMBL/GenBank/DDBJ databases">
        <authorList>
            <person name="Magalhaes I.L.F."/>
            <person name="Oliveira U."/>
            <person name="Santos F.R."/>
            <person name="Vidigal T.H.D.A."/>
            <person name="Brescovit A.D."/>
            <person name="Santos A.J."/>
        </authorList>
    </citation>
    <scope>NUCLEOTIDE SEQUENCE</scope>
    <source>
        <tissue evidence="2">Shoot tissue taken approximately 20 cm above the soil surface</tissue>
    </source>
</reference>
<reference evidence="2" key="2">
    <citation type="journal article" date="2015" name="Data Brief">
        <title>Shoot transcriptome of the giant reed, Arundo donax.</title>
        <authorList>
            <person name="Barrero R.A."/>
            <person name="Guerrero F.D."/>
            <person name="Moolhuijzen P."/>
            <person name="Goolsby J.A."/>
            <person name="Tidwell J."/>
            <person name="Bellgard S.E."/>
            <person name="Bellgard M.I."/>
        </authorList>
    </citation>
    <scope>NUCLEOTIDE SEQUENCE</scope>
    <source>
        <tissue evidence="2">Shoot tissue taken approximately 20 cm above the soil surface</tissue>
    </source>
</reference>
<evidence type="ECO:0000256" key="1">
    <source>
        <dbReference type="SAM" id="MobiDB-lite"/>
    </source>
</evidence>
<accession>A0A0A8ZJY2</accession>
<evidence type="ECO:0000313" key="2">
    <source>
        <dbReference type="EMBL" id="JAD38008.1"/>
    </source>
</evidence>
<name>A0A0A8ZJY2_ARUDO</name>
<proteinExistence type="predicted"/>
<dbReference type="AlphaFoldDB" id="A0A0A8ZJY2"/>
<organism evidence="2">
    <name type="scientific">Arundo donax</name>
    <name type="common">Giant reed</name>
    <name type="synonym">Donax arundinaceus</name>
    <dbReference type="NCBI Taxonomy" id="35708"/>
    <lineage>
        <taxon>Eukaryota</taxon>
        <taxon>Viridiplantae</taxon>
        <taxon>Streptophyta</taxon>
        <taxon>Embryophyta</taxon>
        <taxon>Tracheophyta</taxon>
        <taxon>Spermatophyta</taxon>
        <taxon>Magnoliopsida</taxon>
        <taxon>Liliopsida</taxon>
        <taxon>Poales</taxon>
        <taxon>Poaceae</taxon>
        <taxon>PACMAD clade</taxon>
        <taxon>Arundinoideae</taxon>
        <taxon>Arundineae</taxon>
        <taxon>Arundo</taxon>
    </lineage>
</organism>
<sequence>MSGSGRCGQDPDDGEAHKRRPSWPRAHVTDLPGERSRSCGLKVAVVDSGRGWDHRS</sequence>
<dbReference type="EMBL" id="GBRH01259887">
    <property type="protein sequence ID" value="JAD38008.1"/>
    <property type="molecule type" value="Transcribed_RNA"/>
</dbReference>
<protein>
    <submittedName>
        <fullName evidence="2">Uncharacterized protein</fullName>
    </submittedName>
</protein>
<feature type="region of interest" description="Disordered" evidence="1">
    <location>
        <begin position="1"/>
        <end position="38"/>
    </location>
</feature>